<dbReference type="InterPro" id="IPR051158">
    <property type="entry name" value="Metallophosphoesterase_sf"/>
</dbReference>
<dbReference type="Gene3D" id="3.60.21.10">
    <property type="match status" value="1"/>
</dbReference>
<reference evidence="3" key="1">
    <citation type="journal article" date="2019" name="Int. J. Syst. Evol. Microbiol.">
        <title>The Global Catalogue of Microorganisms (GCM) 10K type strain sequencing project: providing services to taxonomists for standard genome sequencing and annotation.</title>
        <authorList>
            <consortium name="The Broad Institute Genomics Platform"/>
            <consortium name="The Broad Institute Genome Sequencing Center for Infectious Disease"/>
            <person name="Wu L."/>
            <person name="Ma J."/>
        </authorList>
    </citation>
    <scope>NUCLEOTIDE SEQUENCE [LARGE SCALE GENOMIC DNA]</scope>
    <source>
        <strain evidence="3">KCTC 13528</strain>
    </source>
</reference>
<name>A0ABW5ZJ78_9BACL</name>
<keyword evidence="3" id="KW-1185">Reference proteome</keyword>
<gene>
    <name evidence="2" type="ORF">ACFS5P_14150</name>
</gene>
<evidence type="ECO:0000313" key="3">
    <source>
        <dbReference type="Proteomes" id="UP001597561"/>
    </source>
</evidence>
<dbReference type="InterPro" id="IPR029052">
    <property type="entry name" value="Metallo-depent_PP-like"/>
</dbReference>
<dbReference type="Proteomes" id="UP001597561">
    <property type="component" value="Unassembled WGS sequence"/>
</dbReference>
<feature type="domain" description="Calcineurin-like phosphoesterase" evidence="1">
    <location>
        <begin position="46"/>
        <end position="199"/>
    </location>
</feature>
<dbReference type="PANTHER" id="PTHR31302">
    <property type="entry name" value="TRANSMEMBRANE PROTEIN WITH METALLOPHOSPHOESTERASE DOMAIN-RELATED"/>
    <property type="match status" value="1"/>
</dbReference>
<evidence type="ECO:0000313" key="2">
    <source>
        <dbReference type="EMBL" id="MFD2913024.1"/>
    </source>
</evidence>
<dbReference type="RefSeq" id="WP_204727715.1">
    <property type="nucleotide sequence ID" value="NZ_JAFBDK010000001.1"/>
</dbReference>
<accession>A0ABW5ZJ78</accession>
<protein>
    <submittedName>
        <fullName evidence="2">Metallophosphoesterase</fullName>
    </submittedName>
</protein>
<dbReference type="InterPro" id="IPR004843">
    <property type="entry name" value="Calcineurin-like_PHP"/>
</dbReference>
<proteinExistence type="predicted"/>
<dbReference type="PANTHER" id="PTHR31302:SF32">
    <property type="entry name" value="PHOSPHOESTERASE"/>
    <property type="match status" value="1"/>
</dbReference>
<dbReference type="EMBL" id="JBHUPG010000027">
    <property type="protein sequence ID" value="MFD2913024.1"/>
    <property type="molecule type" value="Genomic_DNA"/>
</dbReference>
<dbReference type="SUPFAM" id="SSF56300">
    <property type="entry name" value="Metallo-dependent phosphatases"/>
    <property type="match status" value="1"/>
</dbReference>
<sequence>MKYLLVMLSMVVSMCLLMLKRAFENNLVTHEVMLNNEKKYKPVNMLFISDIHRRSVSEKWLTSLPETDIAVIGGDITEKGVSFERVRKNAALLAANKKTYFVFGNNDEEVDKTLLTDILENQGITVLENESVKCHLNEGLVIAGVGDINYKKDDISKTMAGIQDEDVILISHDPRITKKLNQTANAANIKLILSGHTHGGQIRLFGFGPYQKGSMKRKPHYSHLISNGYGTTLLPMRLGAKSEVHLIRIV</sequence>
<evidence type="ECO:0000259" key="1">
    <source>
        <dbReference type="Pfam" id="PF00149"/>
    </source>
</evidence>
<dbReference type="Pfam" id="PF00149">
    <property type="entry name" value="Metallophos"/>
    <property type="match status" value="1"/>
</dbReference>
<organism evidence="2 3">
    <name type="scientific">Jeotgalibacillus terrae</name>
    <dbReference type="NCBI Taxonomy" id="587735"/>
    <lineage>
        <taxon>Bacteria</taxon>
        <taxon>Bacillati</taxon>
        <taxon>Bacillota</taxon>
        <taxon>Bacilli</taxon>
        <taxon>Bacillales</taxon>
        <taxon>Caryophanaceae</taxon>
        <taxon>Jeotgalibacillus</taxon>
    </lineage>
</organism>
<comment type="caution">
    <text evidence="2">The sequence shown here is derived from an EMBL/GenBank/DDBJ whole genome shotgun (WGS) entry which is preliminary data.</text>
</comment>